<keyword evidence="5" id="KW-0560">Oxidoreductase</keyword>
<dbReference type="PRINTS" id="PR00081">
    <property type="entry name" value="GDHRDH"/>
</dbReference>
<evidence type="ECO:0000259" key="8">
    <source>
        <dbReference type="SMART" id="SM00822"/>
    </source>
</evidence>
<keyword evidence="7" id="KW-1133">Transmembrane helix</keyword>
<evidence type="ECO:0000256" key="4">
    <source>
        <dbReference type="ARBA" id="ARBA00022968"/>
    </source>
</evidence>
<keyword evidence="3" id="KW-0521">NADP</keyword>
<evidence type="ECO:0000256" key="7">
    <source>
        <dbReference type="SAM" id="Phobius"/>
    </source>
</evidence>
<gene>
    <name evidence="9" type="ORF">FSB_LOCUS17770</name>
</gene>
<evidence type="ECO:0000313" key="9">
    <source>
        <dbReference type="EMBL" id="SPC89888.1"/>
    </source>
</evidence>
<keyword evidence="7" id="KW-0472">Membrane</keyword>
<feature type="domain" description="Ketoreductase" evidence="8">
    <location>
        <begin position="48"/>
        <end position="232"/>
    </location>
</feature>
<evidence type="ECO:0000256" key="5">
    <source>
        <dbReference type="ARBA" id="ARBA00023002"/>
    </source>
</evidence>
<dbReference type="PANTHER" id="PTHR43391">
    <property type="entry name" value="RETINOL DEHYDROGENASE-RELATED"/>
    <property type="match status" value="1"/>
</dbReference>
<dbReference type="InterPro" id="IPR057326">
    <property type="entry name" value="KR_dom"/>
</dbReference>
<keyword evidence="4" id="KW-0735">Signal-anchor</keyword>
<comment type="subcellular location">
    <subcellularLocation>
        <location evidence="1">Membrane</location>
        <topology evidence="1">Single-pass type II membrane protein</topology>
    </subcellularLocation>
</comment>
<reference evidence="9" key="1">
    <citation type="submission" date="2018-02" db="EMBL/GenBank/DDBJ databases">
        <authorList>
            <person name="Cohen D.B."/>
            <person name="Kent A.D."/>
        </authorList>
    </citation>
    <scope>NUCLEOTIDE SEQUENCE</scope>
</reference>
<dbReference type="Pfam" id="PF00106">
    <property type="entry name" value="adh_short"/>
    <property type="match status" value="1"/>
</dbReference>
<evidence type="ECO:0000256" key="3">
    <source>
        <dbReference type="ARBA" id="ARBA00022857"/>
    </source>
</evidence>
<keyword evidence="7" id="KW-0812">Transmembrane</keyword>
<feature type="transmembrane region" description="Helical" evidence="7">
    <location>
        <begin position="7"/>
        <end position="29"/>
    </location>
</feature>
<dbReference type="SUPFAM" id="SSF51735">
    <property type="entry name" value="NAD(P)-binding Rossmann-fold domains"/>
    <property type="match status" value="1"/>
</dbReference>
<evidence type="ECO:0000256" key="2">
    <source>
        <dbReference type="ARBA" id="ARBA00006484"/>
    </source>
</evidence>
<dbReference type="GO" id="GO:0016020">
    <property type="term" value="C:membrane"/>
    <property type="evidence" value="ECO:0007669"/>
    <property type="project" value="UniProtKB-SubCell"/>
</dbReference>
<dbReference type="EMBL" id="OIVN01001103">
    <property type="protein sequence ID" value="SPC89888.1"/>
    <property type="molecule type" value="Genomic_DNA"/>
</dbReference>
<dbReference type="GO" id="GO:0016491">
    <property type="term" value="F:oxidoreductase activity"/>
    <property type="evidence" value="ECO:0007669"/>
    <property type="project" value="UniProtKB-KW"/>
</dbReference>
<dbReference type="SMART" id="SM00822">
    <property type="entry name" value="PKS_KR"/>
    <property type="match status" value="1"/>
</dbReference>
<dbReference type="GO" id="GO:0005829">
    <property type="term" value="C:cytosol"/>
    <property type="evidence" value="ECO:0007669"/>
    <property type="project" value="TreeGrafter"/>
</dbReference>
<dbReference type="Gene3D" id="3.40.50.720">
    <property type="entry name" value="NAD(P)-binding Rossmann-like Domain"/>
    <property type="match status" value="1"/>
</dbReference>
<dbReference type="InterPro" id="IPR002347">
    <property type="entry name" value="SDR_fam"/>
</dbReference>
<dbReference type="PRINTS" id="PR00080">
    <property type="entry name" value="SDRFAMILY"/>
</dbReference>
<proteinExistence type="inferred from homology"/>
<evidence type="ECO:0000256" key="6">
    <source>
        <dbReference type="RuleBase" id="RU000363"/>
    </source>
</evidence>
<protein>
    <recommendedName>
        <fullName evidence="8">Ketoreductase domain-containing protein</fullName>
    </recommendedName>
</protein>
<organism evidence="9">
    <name type="scientific">Fagus sylvatica</name>
    <name type="common">Beechnut</name>
    <dbReference type="NCBI Taxonomy" id="28930"/>
    <lineage>
        <taxon>Eukaryota</taxon>
        <taxon>Viridiplantae</taxon>
        <taxon>Streptophyta</taxon>
        <taxon>Embryophyta</taxon>
        <taxon>Tracheophyta</taxon>
        <taxon>Spermatophyta</taxon>
        <taxon>Magnoliopsida</taxon>
        <taxon>eudicotyledons</taxon>
        <taxon>Gunneridae</taxon>
        <taxon>Pentapetalae</taxon>
        <taxon>rosids</taxon>
        <taxon>fabids</taxon>
        <taxon>Fagales</taxon>
        <taxon>Fagaceae</taxon>
        <taxon>Fagus</taxon>
    </lineage>
</organism>
<name>A0A2N9FRP2_FAGSY</name>
<dbReference type="PANTHER" id="PTHR43391:SF90">
    <property type="entry name" value="11-BETA-HYDROXYSTEROID DEHYDROGENASE-LIKE 4A-RELATED"/>
    <property type="match status" value="1"/>
</dbReference>
<sequence length="304" mass="34115">MDLLHKFLNIVLLPLTLTVLLFFMPPFLFVKFLCSLKRFIYSENVAGKVVLITGASSGIREHVAYEYARRGARLALVARREDRLRAVADKARKLGSPKVVVVCADVSKVEECKRFVDEALNHFGQLDHLVNNAGVLQQGFFEDFTQFYDISSLMDINFWGSVYSTHYAVPHLRKSKGKIVVIASTAVWLGSPRLSFYNASKAAQVSFFETLRTEIGPDIGITIVTPGIIKSEMTQGEMFSEVPSFLPETTEGCAKAILNSTCSGDMYLTEPSWMKAGFWIKTLCPEVFFHSLFVERPRTSKKDS</sequence>
<evidence type="ECO:0000256" key="1">
    <source>
        <dbReference type="ARBA" id="ARBA00004606"/>
    </source>
</evidence>
<dbReference type="InterPro" id="IPR036291">
    <property type="entry name" value="NAD(P)-bd_dom_sf"/>
</dbReference>
<accession>A0A2N9FRP2</accession>
<comment type="similarity">
    <text evidence="2 6">Belongs to the short-chain dehydrogenases/reductases (SDR) family.</text>
</comment>
<dbReference type="AlphaFoldDB" id="A0A2N9FRP2"/>